<keyword evidence="3" id="KW-1185">Reference proteome</keyword>
<dbReference type="Pfam" id="PF05685">
    <property type="entry name" value="Uma2"/>
    <property type="match status" value="1"/>
</dbReference>
<comment type="caution">
    <text evidence="2">The sequence shown here is derived from an EMBL/GenBank/DDBJ whole genome shotgun (WGS) entry which is preliminary data.</text>
</comment>
<dbReference type="InterPro" id="IPR008538">
    <property type="entry name" value="Uma2"/>
</dbReference>
<proteinExistence type="predicted"/>
<keyword evidence="2" id="KW-0540">Nuclease</keyword>
<dbReference type="CDD" id="cd06260">
    <property type="entry name" value="DUF820-like"/>
    <property type="match status" value="1"/>
</dbReference>
<dbReference type="OrthoDB" id="4537149at2"/>
<dbReference type="EMBL" id="SUMC01000018">
    <property type="protein sequence ID" value="TKA09896.1"/>
    <property type="molecule type" value="Genomic_DNA"/>
</dbReference>
<keyword evidence="2" id="KW-0378">Hydrolase</keyword>
<name>A0A4U0SJY4_9ACTN</name>
<protein>
    <submittedName>
        <fullName evidence="2">Uma2 family endonuclease</fullName>
    </submittedName>
</protein>
<dbReference type="SUPFAM" id="SSF52980">
    <property type="entry name" value="Restriction endonuclease-like"/>
    <property type="match status" value="1"/>
</dbReference>
<dbReference type="InterPro" id="IPR012296">
    <property type="entry name" value="Nuclease_put_TT1808"/>
</dbReference>
<evidence type="ECO:0000313" key="3">
    <source>
        <dbReference type="Proteomes" id="UP000305778"/>
    </source>
</evidence>
<dbReference type="GO" id="GO:0004519">
    <property type="term" value="F:endonuclease activity"/>
    <property type="evidence" value="ECO:0007669"/>
    <property type="project" value="UniProtKB-KW"/>
</dbReference>
<dbReference type="PANTHER" id="PTHR35400:SF3">
    <property type="entry name" value="SLL1072 PROTEIN"/>
    <property type="match status" value="1"/>
</dbReference>
<dbReference type="AlphaFoldDB" id="A0A4U0SJY4"/>
<gene>
    <name evidence="2" type="ORF">FCI23_19665</name>
</gene>
<dbReference type="PANTHER" id="PTHR35400">
    <property type="entry name" value="SLR1083 PROTEIN"/>
    <property type="match status" value="1"/>
</dbReference>
<feature type="domain" description="Putative restriction endonuclease" evidence="1">
    <location>
        <begin position="26"/>
        <end position="190"/>
    </location>
</feature>
<organism evidence="2 3">
    <name type="scientific">Actinacidiphila oryziradicis</name>
    <dbReference type="NCBI Taxonomy" id="2571141"/>
    <lineage>
        <taxon>Bacteria</taxon>
        <taxon>Bacillati</taxon>
        <taxon>Actinomycetota</taxon>
        <taxon>Actinomycetes</taxon>
        <taxon>Kitasatosporales</taxon>
        <taxon>Streptomycetaceae</taxon>
        <taxon>Actinacidiphila</taxon>
    </lineage>
</organism>
<dbReference type="Gene3D" id="3.90.1570.10">
    <property type="entry name" value="tt1808, chain A"/>
    <property type="match status" value="1"/>
</dbReference>
<reference evidence="2 3" key="1">
    <citation type="submission" date="2019-04" db="EMBL/GenBank/DDBJ databases">
        <title>Streptomyces oryziradicis sp. nov., a novel actinomycete isolated from rhizosphere soil of rice (Oryza sativa L.).</title>
        <authorList>
            <person name="Li C."/>
        </authorList>
    </citation>
    <scope>NUCLEOTIDE SEQUENCE [LARGE SCALE GENOMIC DNA]</scope>
    <source>
        <strain evidence="2 3">NEAU-C40</strain>
    </source>
</reference>
<dbReference type="RefSeq" id="WP_136725230.1">
    <property type="nucleotide sequence ID" value="NZ_SUMC01000018.1"/>
</dbReference>
<evidence type="ECO:0000259" key="1">
    <source>
        <dbReference type="Pfam" id="PF05685"/>
    </source>
</evidence>
<keyword evidence="2" id="KW-0255">Endonuclease</keyword>
<sequence>MSALTVDHEPDNGHGYDWDELVRIWEETDGPEGWKVEVIEGIVTMAPPPASDHNDTIDELQRLLYTVIPRDWGIYQTQGVSVPGRSGLYIPDLAVIPKTALKAPNNRVPAGEARLVVEVTSKGNAAQDRVAKLRGYAHAGVPLYLLLDAWHSSSPTASLYGQPEAGTYRLLCTVVYGEEIRLPEPFELTIDTALFPIS</sequence>
<accession>A0A4U0SJY4</accession>
<dbReference type="InterPro" id="IPR011335">
    <property type="entry name" value="Restrct_endonuc-II-like"/>
</dbReference>
<dbReference type="Proteomes" id="UP000305778">
    <property type="component" value="Unassembled WGS sequence"/>
</dbReference>
<evidence type="ECO:0000313" key="2">
    <source>
        <dbReference type="EMBL" id="TKA09896.1"/>
    </source>
</evidence>